<evidence type="ECO:0000313" key="2">
    <source>
        <dbReference type="EMBL" id="KAJ8386168.1"/>
    </source>
</evidence>
<feature type="compositionally biased region" description="Pro residues" evidence="1">
    <location>
        <begin position="60"/>
        <end position="69"/>
    </location>
</feature>
<protein>
    <submittedName>
        <fullName evidence="2">Uncharacterized protein</fullName>
    </submittedName>
</protein>
<feature type="region of interest" description="Disordered" evidence="1">
    <location>
        <begin position="49"/>
        <end position="79"/>
    </location>
</feature>
<dbReference type="EMBL" id="JAINUG010000233">
    <property type="protein sequence ID" value="KAJ8386168.1"/>
    <property type="molecule type" value="Genomic_DNA"/>
</dbReference>
<feature type="non-terminal residue" evidence="2">
    <location>
        <position position="79"/>
    </location>
</feature>
<evidence type="ECO:0000313" key="3">
    <source>
        <dbReference type="Proteomes" id="UP001221898"/>
    </source>
</evidence>
<comment type="caution">
    <text evidence="2">The sequence shown here is derived from an EMBL/GenBank/DDBJ whole genome shotgun (WGS) entry which is preliminary data.</text>
</comment>
<gene>
    <name evidence="2" type="ORF">AAFF_G00175920</name>
</gene>
<proteinExistence type="predicted"/>
<sequence length="79" mass="8616">MDPADPDHLRFALEQQGAMLGRHQTHLETVTHHLQTLTSSLAEITMTLRAPAPSTAPQQPADPPHPGFPSAPVREPRLP</sequence>
<feature type="compositionally biased region" description="Low complexity" evidence="1">
    <location>
        <begin position="50"/>
        <end position="59"/>
    </location>
</feature>
<accession>A0AAD7RKW1</accession>
<name>A0AAD7RKW1_9TELE</name>
<reference evidence="2" key="1">
    <citation type="journal article" date="2023" name="Science">
        <title>Genome structures resolve the early diversification of teleost fishes.</title>
        <authorList>
            <person name="Parey E."/>
            <person name="Louis A."/>
            <person name="Montfort J."/>
            <person name="Bouchez O."/>
            <person name="Roques C."/>
            <person name="Iampietro C."/>
            <person name="Lluch J."/>
            <person name="Castinel A."/>
            <person name="Donnadieu C."/>
            <person name="Desvignes T."/>
            <person name="Floi Bucao C."/>
            <person name="Jouanno E."/>
            <person name="Wen M."/>
            <person name="Mejri S."/>
            <person name="Dirks R."/>
            <person name="Jansen H."/>
            <person name="Henkel C."/>
            <person name="Chen W.J."/>
            <person name="Zahm M."/>
            <person name="Cabau C."/>
            <person name="Klopp C."/>
            <person name="Thompson A.W."/>
            <person name="Robinson-Rechavi M."/>
            <person name="Braasch I."/>
            <person name="Lecointre G."/>
            <person name="Bobe J."/>
            <person name="Postlethwait J.H."/>
            <person name="Berthelot C."/>
            <person name="Roest Crollius H."/>
            <person name="Guiguen Y."/>
        </authorList>
    </citation>
    <scope>NUCLEOTIDE SEQUENCE</scope>
    <source>
        <strain evidence="2">NC1722</strain>
    </source>
</reference>
<evidence type="ECO:0000256" key="1">
    <source>
        <dbReference type="SAM" id="MobiDB-lite"/>
    </source>
</evidence>
<dbReference type="Proteomes" id="UP001221898">
    <property type="component" value="Unassembled WGS sequence"/>
</dbReference>
<organism evidence="2 3">
    <name type="scientific">Aldrovandia affinis</name>
    <dbReference type="NCBI Taxonomy" id="143900"/>
    <lineage>
        <taxon>Eukaryota</taxon>
        <taxon>Metazoa</taxon>
        <taxon>Chordata</taxon>
        <taxon>Craniata</taxon>
        <taxon>Vertebrata</taxon>
        <taxon>Euteleostomi</taxon>
        <taxon>Actinopterygii</taxon>
        <taxon>Neopterygii</taxon>
        <taxon>Teleostei</taxon>
        <taxon>Notacanthiformes</taxon>
        <taxon>Halosauridae</taxon>
        <taxon>Aldrovandia</taxon>
    </lineage>
</organism>
<dbReference type="AlphaFoldDB" id="A0AAD7RKW1"/>
<keyword evidence="3" id="KW-1185">Reference proteome</keyword>